<feature type="compositionally biased region" description="Low complexity" evidence="1">
    <location>
        <begin position="262"/>
        <end position="278"/>
    </location>
</feature>
<name>A0AAV0DNN8_9ASTE</name>
<feature type="region of interest" description="Disordered" evidence="1">
    <location>
        <begin position="623"/>
        <end position="647"/>
    </location>
</feature>
<sequence length="647" mass="74748">MCASCVYLGFWDSPRCTERYYYYKDSAPANLQWYQRAQNRNQERRPHPRCLDRSFQREEEYNLRAGNRYFNTHDSSYRRRARFSPSSKNRNRDYLMFCQDTLFPKAAHNPRNYRNQTESREILNRGPPLLEHQRDAIDCLQVRPNPRQPCLRPKTGETEDGWRTVNRGRRHPPHLNQRLPTHQLLFPDPIWVAENSNCYLSLGFDYEIPISTQPYELDGEPDLSSNLNGKHRTREKNNHDKRLISDTRRIAIDRQRCDKGKTSSATSAPGTSTPAAPSVMESGPTVDNLTSISGAPLVVRHAEETHTPGNAQPLTWADIVRFDADKKQLSDISEPAHVSPSKDRRIIIKELDYTLMDPVEIIQEVEACEKYSFFAEDGFDSIKIESKMFKFALQGSNLVLFEIKNSQLRKMEVNLDIAPRIICFMSQLTNLAQPNLKQSRRFGDITVCLETNRSGCYVKIFKHKGSSINIPVGHKKSSLLQFINIFSNFVGITKYVQDDSINLQLRSTIESEDPTSISKLILNSQIQGQCTENQNVISSEKEPELPRIQAYSDASDSFDYSDDSFFADDFLGHATESDRRPPISYPEEIRKSKFNREICSKANFVTSENCLPTDNLNKQLKIYKKSQKNKRRHSMKTRSQSRDFPWE</sequence>
<accession>A0AAV0DNN8</accession>
<gene>
    <name evidence="2" type="ORF">CEPIT_LOCUS16838</name>
</gene>
<organism evidence="2 3">
    <name type="scientific">Cuscuta epithymum</name>
    <dbReference type="NCBI Taxonomy" id="186058"/>
    <lineage>
        <taxon>Eukaryota</taxon>
        <taxon>Viridiplantae</taxon>
        <taxon>Streptophyta</taxon>
        <taxon>Embryophyta</taxon>
        <taxon>Tracheophyta</taxon>
        <taxon>Spermatophyta</taxon>
        <taxon>Magnoliopsida</taxon>
        <taxon>eudicotyledons</taxon>
        <taxon>Gunneridae</taxon>
        <taxon>Pentapetalae</taxon>
        <taxon>asterids</taxon>
        <taxon>lamiids</taxon>
        <taxon>Solanales</taxon>
        <taxon>Convolvulaceae</taxon>
        <taxon>Cuscuteae</taxon>
        <taxon>Cuscuta</taxon>
        <taxon>Cuscuta subgen. Cuscuta</taxon>
    </lineage>
</organism>
<reference evidence="2" key="1">
    <citation type="submission" date="2022-07" db="EMBL/GenBank/DDBJ databases">
        <authorList>
            <person name="Macas J."/>
            <person name="Novak P."/>
            <person name="Neumann P."/>
        </authorList>
    </citation>
    <scope>NUCLEOTIDE SEQUENCE</scope>
</reference>
<feature type="compositionally biased region" description="Basic and acidic residues" evidence="1">
    <location>
        <begin position="235"/>
        <end position="261"/>
    </location>
</feature>
<comment type="caution">
    <text evidence="2">The sequence shown here is derived from an EMBL/GenBank/DDBJ whole genome shotgun (WGS) entry which is preliminary data.</text>
</comment>
<dbReference type="EMBL" id="CAMAPF010000128">
    <property type="protein sequence ID" value="CAH9104612.1"/>
    <property type="molecule type" value="Genomic_DNA"/>
</dbReference>
<proteinExistence type="predicted"/>
<dbReference type="Proteomes" id="UP001152523">
    <property type="component" value="Unassembled WGS sequence"/>
</dbReference>
<feature type="region of interest" description="Disordered" evidence="1">
    <location>
        <begin position="144"/>
        <end position="176"/>
    </location>
</feature>
<protein>
    <submittedName>
        <fullName evidence="2">Uncharacterized protein</fullName>
    </submittedName>
</protein>
<keyword evidence="3" id="KW-1185">Reference proteome</keyword>
<evidence type="ECO:0000256" key="1">
    <source>
        <dbReference type="SAM" id="MobiDB-lite"/>
    </source>
</evidence>
<feature type="compositionally biased region" description="Basic residues" evidence="1">
    <location>
        <begin position="623"/>
        <end position="636"/>
    </location>
</feature>
<evidence type="ECO:0000313" key="2">
    <source>
        <dbReference type="EMBL" id="CAH9104612.1"/>
    </source>
</evidence>
<evidence type="ECO:0000313" key="3">
    <source>
        <dbReference type="Proteomes" id="UP001152523"/>
    </source>
</evidence>
<feature type="region of interest" description="Disordered" evidence="1">
    <location>
        <begin position="215"/>
        <end position="287"/>
    </location>
</feature>
<dbReference type="AlphaFoldDB" id="A0AAV0DNN8"/>